<proteinExistence type="predicted"/>
<dbReference type="Proteomes" id="UP000004947">
    <property type="component" value="Unassembled WGS sequence"/>
</dbReference>
<reference evidence="1 2" key="1">
    <citation type="journal article" date="2010" name="J. Bacteriol.">
        <title>Genome sequence of Lentisphaera araneosa HTCC2155T, the type species of the order Lentisphaerales in the phylum Lentisphaerae.</title>
        <authorList>
            <person name="Thrash J.C."/>
            <person name="Cho J.C."/>
            <person name="Vergin K.L."/>
            <person name="Morris R.M."/>
            <person name="Giovannoni S.J."/>
        </authorList>
    </citation>
    <scope>NUCLEOTIDE SEQUENCE [LARGE SCALE GENOMIC DNA]</scope>
    <source>
        <strain evidence="1 2">HTCC2155</strain>
    </source>
</reference>
<comment type="caution">
    <text evidence="1">The sequence shown here is derived from an EMBL/GenBank/DDBJ whole genome shotgun (WGS) entry which is preliminary data.</text>
</comment>
<gene>
    <name evidence="1" type="ORF">LNTAR_22279</name>
</gene>
<keyword evidence="2" id="KW-1185">Reference proteome</keyword>
<dbReference type="AlphaFoldDB" id="A6DG47"/>
<organism evidence="1 2">
    <name type="scientific">Lentisphaera araneosa HTCC2155</name>
    <dbReference type="NCBI Taxonomy" id="313628"/>
    <lineage>
        <taxon>Bacteria</taxon>
        <taxon>Pseudomonadati</taxon>
        <taxon>Lentisphaerota</taxon>
        <taxon>Lentisphaeria</taxon>
        <taxon>Lentisphaerales</taxon>
        <taxon>Lentisphaeraceae</taxon>
        <taxon>Lentisphaera</taxon>
    </lineage>
</organism>
<dbReference type="EMBL" id="ABCK01000002">
    <property type="protein sequence ID" value="EDM29164.1"/>
    <property type="molecule type" value="Genomic_DNA"/>
</dbReference>
<sequence>MEAGKLLEANPIKKNKPTMVTAPRFAKNYKAKAKKAVDATPGL</sequence>
<accession>A6DG47</accession>
<evidence type="ECO:0000313" key="2">
    <source>
        <dbReference type="Proteomes" id="UP000004947"/>
    </source>
</evidence>
<evidence type="ECO:0000313" key="1">
    <source>
        <dbReference type="EMBL" id="EDM29164.1"/>
    </source>
</evidence>
<name>A6DG47_9BACT</name>
<protein>
    <submittedName>
        <fullName evidence="1">Uncharacterized protein</fullName>
    </submittedName>
</protein>